<keyword evidence="9" id="KW-0408">Iron</keyword>
<sequence length="130" mass="13254">MRFLVPLALLSATATTVLAETAQDLIQDSLPQCLQSCVGNVFENISGCDLSDTDCLCSAGTPSSDTLSTAKSDLTTCITSANCTAAETQEIAKLDYSSLMDEANSLCSGAAAVSANVVLAAGAMAFALFL</sequence>
<gene>
    <name evidence="12" type="ORF">DSM5745_09246</name>
</gene>
<reference evidence="12 13" key="1">
    <citation type="journal article" date="2018" name="IMA Fungus">
        <title>IMA Genome-F 9: Draft genome sequence of Annulohypoxylon stygium, Aspergillus mulundensis, Berkeleyomyces basicola (syn. Thielaviopsis basicola), Ceratocystis smalleyi, two Cercospora beticola strains, Coleophoma cylindrospora, Fusarium fracticaudum, Phialophora cf. hyalina, and Morchella septimelata.</title>
        <authorList>
            <person name="Wingfield B.D."/>
            <person name="Bills G.F."/>
            <person name="Dong Y."/>
            <person name="Huang W."/>
            <person name="Nel W.J."/>
            <person name="Swalarsk-Parry B.S."/>
            <person name="Vaghefi N."/>
            <person name="Wilken P.M."/>
            <person name="An Z."/>
            <person name="de Beer Z.W."/>
            <person name="De Vos L."/>
            <person name="Chen L."/>
            <person name="Duong T.A."/>
            <person name="Gao Y."/>
            <person name="Hammerbacher A."/>
            <person name="Kikkert J.R."/>
            <person name="Li Y."/>
            <person name="Li H."/>
            <person name="Li K."/>
            <person name="Li Q."/>
            <person name="Liu X."/>
            <person name="Ma X."/>
            <person name="Naidoo K."/>
            <person name="Pethybridge S.J."/>
            <person name="Sun J."/>
            <person name="Steenkamp E.T."/>
            <person name="van der Nest M.A."/>
            <person name="van Wyk S."/>
            <person name="Wingfield M.J."/>
            <person name="Xiong C."/>
            <person name="Yue Q."/>
            <person name="Zhang X."/>
        </authorList>
    </citation>
    <scope>NUCLEOTIDE SEQUENCE [LARGE SCALE GENOMIC DNA]</scope>
    <source>
        <strain evidence="12 13">DSM 5745</strain>
    </source>
</reference>
<dbReference type="GO" id="GO:0046872">
    <property type="term" value="F:metal ion binding"/>
    <property type="evidence" value="ECO:0007669"/>
    <property type="project" value="UniProtKB-UniRule"/>
</dbReference>
<dbReference type="GO" id="GO:0005576">
    <property type="term" value="C:extracellular region"/>
    <property type="evidence" value="ECO:0007669"/>
    <property type="project" value="UniProtKB-SubCell"/>
</dbReference>
<organism evidence="12 13">
    <name type="scientific">Aspergillus mulundensis</name>
    <dbReference type="NCBI Taxonomy" id="1810919"/>
    <lineage>
        <taxon>Eukaryota</taxon>
        <taxon>Fungi</taxon>
        <taxon>Dikarya</taxon>
        <taxon>Ascomycota</taxon>
        <taxon>Pezizomycotina</taxon>
        <taxon>Eurotiomycetes</taxon>
        <taxon>Eurotiomycetidae</taxon>
        <taxon>Eurotiales</taxon>
        <taxon>Aspergillaceae</taxon>
        <taxon>Aspergillus</taxon>
        <taxon>Aspergillus subgen. Nidulantes</taxon>
    </lineage>
</organism>
<dbReference type="GO" id="GO:0098552">
    <property type="term" value="C:side of membrane"/>
    <property type="evidence" value="ECO:0007669"/>
    <property type="project" value="UniProtKB-KW"/>
</dbReference>
<comment type="subcellular location">
    <subcellularLocation>
        <location evidence="1">Membrane</location>
        <topology evidence="1">Lipid-anchor</topology>
        <topology evidence="1">GPI-anchor</topology>
    </subcellularLocation>
    <subcellularLocation>
        <location evidence="2">Secreted</location>
    </subcellularLocation>
</comment>
<keyword evidence="6 10" id="KW-0732">Signal</keyword>
<dbReference type="EMBL" id="PVWQ01000012">
    <property type="protein sequence ID" value="RDW67380.1"/>
    <property type="molecule type" value="Genomic_DNA"/>
</dbReference>
<feature type="disulfide bond" evidence="9">
    <location>
        <begin position="48"/>
        <end position="55"/>
    </location>
</feature>
<comment type="caution">
    <text evidence="12">The sequence shown here is derived from an EMBL/GenBank/DDBJ whole genome shotgun (WGS) entry which is preliminary data.</text>
</comment>
<evidence type="ECO:0000256" key="8">
    <source>
        <dbReference type="ARBA" id="ARBA00023288"/>
    </source>
</evidence>
<protein>
    <recommendedName>
        <fullName evidence="11">CFEM domain-containing protein</fullName>
    </recommendedName>
</protein>
<keyword evidence="8" id="KW-0449">Lipoprotein</keyword>
<evidence type="ECO:0000256" key="1">
    <source>
        <dbReference type="ARBA" id="ARBA00004589"/>
    </source>
</evidence>
<dbReference type="AlphaFoldDB" id="A0A3D8R0D2"/>
<feature type="signal peptide" evidence="10">
    <location>
        <begin position="1"/>
        <end position="19"/>
    </location>
</feature>
<evidence type="ECO:0000256" key="10">
    <source>
        <dbReference type="SAM" id="SignalP"/>
    </source>
</evidence>
<dbReference type="Proteomes" id="UP000256690">
    <property type="component" value="Unassembled WGS sequence"/>
</dbReference>
<keyword evidence="4" id="KW-0964">Secreted</keyword>
<name>A0A3D8R0D2_9EURO</name>
<dbReference type="Pfam" id="PF05730">
    <property type="entry name" value="CFEM"/>
    <property type="match status" value="1"/>
</dbReference>
<evidence type="ECO:0000256" key="3">
    <source>
        <dbReference type="ARBA" id="ARBA00010031"/>
    </source>
</evidence>
<comment type="caution">
    <text evidence="9">Lacks conserved residue(s) required for the propagation of feature annotation.</text>
</comment>
<evidence type="ECO:0000313" key="13">
    <source>
        <dbReference type="Proteomes" id="UP000256690"/>
    </source>
</evidence>
<evidence type="ECO:0000256" key="4">
    <source>
        <dbReference type="ARBA" id="ARBA00022525"/>
    </source>
</evidence>
<evidence type="ECO:0000259" key="11">
    <source>
        <dbReference type="PROSITE" id="PS52012"/>
    </source>
</evidence>
<dbReference type="OrthoDB" id="4503462at2759"/>
<dbReference type="InterPro" id="IPR008427">
    <property type="entry name" value="Extracellular_membr_CFEM_dom"/>
</dbReference>
<keyword evidence="7 9" id="KW-1015">Disulfide bond</keyword>
<dbReference type="PROSITE" id="PS52012">
    <property type="entry name" value="CFEM"/>
    <property type="match status" value="1"/>
</dbReference>
<evidence type="ECO:0000256" key="7">
    <source>
        <dbReference type="ARBA" id="ARBA00023157"/>
    </source>
</evidence>
<evidence type="ECO:0000256" key="9">
    <source>
        <dbReference type="PROSITE-ProRule" id="PRU01356"/>
    </source>
</evidence>
<feature type="domain" description="CFEM" evidence="11">
    <location>
        <begin position="5"/>
        <end position="130"/>
    </location>
</feature>
<proteinExistence type="inferred from homology"/>
<keyword evidence="9" id="KW-0479">Metal-binding</keyword>
<evidence type="ECO:0000256" key="6">
    <source>
        <dbReference type="ARBA" id="ARBA00022729"/>
    </source>
</evidence>
<keyword evidence="5" id="KW-0472">Membrane</keyword>
<dbReference type="RefSeq" id="XP_026600348.1">
    <property type="nucleotide sequence ID" value="XM_026751262.1"/>
</dbReference>
<comment type="similarity">
    <text evidence="3">Belongs to the RBT5 family.</text>
</comment>
<feature type="chain" id="PRO_5017558433" description="CFEM domain-containing protein" evidence="10">
    <location>
        <begin position="20"/>
        <end position="130"/>
    </location>
</feature>
<keyword evidence="5" id="KW-0336">GPI-anchor</keyword>
<keyword evidence="13" id="KW-1185">Reference proteome</keyword>
<evidence type="ECO:0000256" key="5">
    <source>
        <dbReference type="ARBA" id="ARBA00022622"/>
    </source>
</evidence>
<accession>A0A3D8R0D2</accession>
<keyword evidence="5" id="KW-0325">Glycoprotein</keyword>
<feature type="binding site" description="axial binding residue" evidence="9">
    <location>
        <position position="52"/>
    </location>
    <ligand>
        <name>heme</name>
        <dbReference type="ChEBI" id="CHEBI:30413"/>
    </ligand>
    <ligandPart>
        <name>Fe</name>
        <dbReference type="ChEBI" id="CHEBI:18248"/>
    </ligandPart>
</feature>
<evidence type="ECO:0000313" key="12">
    <source>
        <dbReference type="EMBL" id="RDW67380.1"/>
    </source>
</evidence>
<keyword evidence="9" id="KW-0349">Heme</keyword>
<dbReference type="GeneID" id="38119616"/>
<evidence type="ECO:0000256" key="2">
    <source>
        <dbReference type="ARBA" id="ARBA00004613"/>
    </source>
</evidence>